<proteinExistence type="predicted"/>
<sequence>MLLSTTSLLFLAIALFLAFAETHPDVFHDGPCPSPPEAAENIQLENFTGVWLAYRSNYELLKHSLITRQCIEVKVITDGENLFTTSDFRDSYSNNTQRSKKFVPVEDKPGSLQAYKKSAPTNEIRPEIRIQRIRAYALFDSFYETNEIPLVNEIPRANEIPLVNRIPQVNEIPQVNGIPRVNMIPWIPRFRRLMGFYDSTVLDGTYEPLGWTYTIIKVQEGSFLEYACKNTEENHHKVFHRIFVRNIPISQEENDELVQLVKDNGDNREMLPYNHTNCEYKFHD</sequence>
<dbReference type="AlphaFoldDB" id="T1J002"/>
<name>T1J002_STRMM</name>
<dbReference type="InterPro" id="IPR012674">
    <property type="entry name" value="Calycin"/>
</dbReference>
<evidence type="ECO:0000313" key="2">
    <source>
        <dbReference type="EnsemblMetazoa" id="SMAR006841-PA"/>
    </source>
</evidence>
<feature type="signal peptide" evidence="1">
    <location>
        <begin position="1"/>
        <end position="22"/>
    </location>
</feature>
<protein>
    <recommendedName>
        <fullName evidence="4">Lipocalin/cytosolic fatty-acid binding domain-containing protein</fullName>
    </recommendedName>
</protein>
<dbReference type="SUPFAM" id="SSF50814">
    <property type="entry name" value="Lipocalins"/>
    <property type="match status" value="1"/>
</dbReference>
<evidence type="ECO:0000313" key="3">
    <source>
        <dbReference type="Proteomes" id="UP000014500"/>
    </source>
</evidence>
<keyword evidence="1" id="KW-0732">Signal</keyword>
<dbReference type="HOGENOM" id="CLU_981144_0_0_1"/>
<reference evidence="2" key="2">
    <citation type="submission" date="2015-02" db="UniProtKB">
        <authorList>
            <consortium name="EnsemblMetazoa"/>
        </authorList>
    </citation>
    <scope>IDENTIFICATION</scope>
</reference>
<dbReference type="EnsemblMetazoa" id="SMAR006841-RA">
    <property type="protein sequence ID" value="SMAR006841-PA"/>
    <property type="gene ID" value="SMAR006841"/>
</dbReference>
<evidence type="ECO:0000256" key="1">
    <source>
        <dbReference type="SAM" id="SignalP"/>
    </source>
</evidence>
<feature type="chain" id="PRO_5004590183" description="Lipocalin/cytosolic fatty-acid binding domain-containing protein" evidence="1">
    <location>
        <begin position="23"/>
        <end position="284"/>
    </location>
</feature>
<dbReference type="EMBL" id="AFFK01020555">
    <property type="status" value="NOT_ANNOTATED_CDS"/>
    <property type="molecule type" value="Genomic_DNA"/>
</dbReference>
<accession>T1J002</accession>
<reference evidence="3" key="1">
    <citation type="submission" date="2011-05" db="EMBL/GenBank/DDBJ databases">
        <authorList>
            <person name="Richards S.R."/>
            <person name="Qu J."/>
            <person name="Jiang H."/>
            <person name="Jhangiani S.N."/>
            <person name="Agravi P."/>
            <person name="Goodspeed R."/>
            <person name="Gross S."/>
            <person name="Mandapat C."/>
            <person name="Jackson L."/>
            <person name="Mathew T."/>
            <person name="Pu L."/>
            <person name="Thornton R."/>
            <person name="Saada N."/>
            <person name="Wilczek-Boney K.B."/>
            <person name="Lee S."/>
            <person name="Kovar C."/>
            <person name="Wu Y."/>
            <person name="Scherer S.E."/>
            <person name="Worley K.C."/>
            <person name="Muzny D.M."/>
            <person name="Gibbs R."/>
        </authorList>
    </citation>
    <scope>NUCLEOTIDE SEQUENCE</scope>
    <source>
        <strain evidence="3">Brora</strain>
    </source>
</reference>
<evidence type="ECO:0008006" key="4">
    <source>
        <dbReference type="Google" id="ProtNLM"/>
    </source>
</evidence>
<organism evidence="2 3">
    <name type="scientific">Strigamia maritima</name>
    <name type="common">European centipede</name>
    <name type="synonym">Geophilus maritimus</name>
    <dbReference type="NCBI Taxonomy" id="126957"/>
    <lineage>
        <taxon>Eukaryota</taxon>
        <taxon>Metazoa</taxon>
        <taxon>Ecdysozoa</taxon>
        <taxon>Arthropoda</taxon>
        <taxon>Myriapoda</taxon>
        <taxon>Chilopoda</taxon>
        <taxon>Pleurostigmophora</taxon>
        <taxon>Geophilomorpha</taxon>
        <taxon>Linotaeniidae</taxon>
        <taxon>Strigamia</taxon>
    </lineage>
</organism>
<dbReference type="Gene3D" id="2.40.128.20">
    <property type="match status" value="1"/>
</dbReference>
<keyword evidence="3" id="KW-1185">Reference proteome</keyword>
<dbReference type="Proteomes" id="UP000014500">
    <property type="component" value="Unassembled WGS sequence"/>
</dbReference>
<dbReference type="PhylomeDB" id="T1J002"/>